<feature type="domain" description="Carrier" evidence="9">
    <location>
        <begin position="1363"/>
        <end position="1444"/>
    </location>
</feature>
<organism evidence="10 11">
    <name type="scientific">Kibdelosporangium aridum</name>
    <dbReference type="NCBI Taxonomy" id="2030"/>
    <lineage>
        <taxon>Bacteria</taxon>
        <taxon>Bacillati</taxon>
        <taxon>Actinomycetota</taxon>
        <taxon>Actinomycetes</taxon>
        <taxon>Pseudonocardiales</taxon>
        <taxon>Pseudonocardiaceae</taxon>
        <taxon>Kibdelosporangium</taxon>
    </lineage>
</organism>
<reference evidence="10 11" key="1">
    <citation type="submission" date="2017-04" db="EMBL/GenBank/DDBJ databases">
        <authorList>
            <person name="Afonso C.L."/>
            <person name="Miller P.J."/>
            <person name="Scott M.A."/>
            <person name="Spackman E."/>
            <person name="Goraichik I."/>
            <person name="Dimitrov K.M."/>
            <person name="Suarez D.L."/>
            <person name="Swayne D.E."/>
        </authorList>
    </citation>
    <scope>NUCLEOTIDE SEQUENCE [LARGE SCALE GENOMIC DNA]</scope>
    <source>
        <strain evidence="10 11">DSM 43828</strain>
    </source>
</reference>
<dbReference type="InterPro" id="IPR057737">
    <property type="entry name" value="Condensation_MtbB-like"/>
</dbReference>
<evidence type="ECO:0000256" key="2">
    <source>
        <dbReference type="ARBA" id="ARBA00005102"/>
    </source>
</evidence>
<evidence type="ECO:0000313" key="11">
    <source>
        <dbReference type="Proteomes" id="UP000192674"/>
    </source>
</evidence>
<dbReference type="SUPFAM" id="SSF53474">
    <property type="entry name" value="alpha/beta-Hydrolases"/>
    <property type="match status" value="1"/>
</dbReference>
<evidence type="ECO:0000256" key="4">
    <source>
        <dbReference type="ARBA" id="ARBA00016743"/>
    </source>
</evidence>
<dbReference type="Pfam" id="PF00501">
    <property type="entry name" value="AMP-binding"/>
    <property type="match status" value="2"/>
</dbReference>
<keyword evidence="7" id="KW-0436">Ligase</keyword>
<dbReference type="InterPro" id="IPR041464">
    <property type="entry name" value="TubC_N"/>
</dbReference>
<dbReference type="CDD" id="cd12114">
    <property type="entry name" value="A_NRPS_TlmIV_like"/>
    <property type="match status" value="1"/>
</dbReference>
<evidence type="ECO:0000256" key="5">
    <source>
        <dbReference type="ARBA" id="ARBA00022450"/>
    </source>
</evidence>
<dbReference type="InterPro" id="IPR006162">
    <property type="entry name" value="Ppantetheine_attach_site"/>
</dbReference>
<proteinExistence type="inferred from homology"/>
<dbReference type="GO" id="GO:0005737">
    <property type="term" value="C:cytoplasm"/>
    <property type="evidence" value="ECO:0007669"/>
    <property type="project" value="TreeGrafter"/>
</dbReference>
<dbReference type="InterPro" id="IPR029058">
    <property type="entry name" value="AB_hydrolase_fold"/>
</dbReference>
<accession>A0A1W2BM13</accession>
<dbReference type="InterPro" id="IPR036736">
    <property type="entry name" value="ACP-like_sf"/>
</dbReference>
<keyword evidence="5" id="KW-0596">Phosphopantetheine</keyword>
<dbReference type="Pfam" id="PF00668">
    <property type="entry name" value="Condensation"/>
    <property type="match status" value="1"/>
</dbReference>
<dbReference type="GO" id="GO:0043041">
    <property type="term" value="P:amino acid activation for nonribosomal peptide biosynthetic process"/>
    <property type="evidence" value="ECO:0007669"/>
    <property type="project" value="TreeGrafter"/>
</dbReference>
<dbReference type="InterPro" id="IPR001242">
    <property type="entry name" value="Condensation_dom"/>
</dbReference>
<gene>
    <name evidence="10" type="ORF">SAMN05661093_01806</name>
</gene>
<dbReference type="CDD" id="cd02440">
    <property type="entry name" value="AdoMet_MTases"/>
    <property type="match status" value="1"/>
</dbReference>
<dbReference type="FunFam" id="3.30.559.30:FF:000006">
    <property type="entry name" value="Yersiniabactin polyketide/non-ribosomal peptide synthetase"/>
    <property type="match status" value="1"/>
</dbReference>
<keyword evidence="11" id="KW-1185">Reference proteome</keyword>
<dbReference type="Gene3D" id="3.40.50.1820">
    <property type="entry name" value="alpha/beta hydrolase"/>
    <property type="match status" value="1"/>
</dbReference>
<dbReference type="Gene3D" id="3.30.559.30">
    <property type="entry name" value="Nonribosomal peptide synthetase, condensation domain"/>
    <property type="match status" value="1"/>
</dbReference>
<evidence type="ECO:0000256" key="8">
    <source>
        <dbReference type="ARBA" id="ARBA00033440"/>
    </source>
</evidence>
<dbReference type="InterPro" id="IPR042099">
    <property type="entry name" value="ANL_N_sf"/>
</dbReference>
<dbReference type="SUPFAM" id="SSF53335">
    <property type="entry name" value="S-adenosyl-L-methionine-dependent methyltransferases"/>
    <property type="match status" value="1"/>
</dbReference>
<comment type="pathway">
    <text evidence="2">Siderophore biosynthesis; mycobactin biosynthesis.</text>
</comment>
<dbReference type="PROSITE" id="PS00012">
    <property type="entry name" value="PHOSPHOPANTETHEINE"/>
    <property type="match status" value="1"/>
</dbReference>
<dbReference type="InterPro" id="IPR013217">
    <property type="entry name" value="Methyltransf_12"/>
</dbReference>
<dbReference type="InterPro" id="IPR045851">
    <property type="entry name" value="AMP-bd_C_sf"/>
</dbReference>
<keyword evidence="6" id="KW-0597">Phosphoprotein</keyword>
<dbReference type="InterPro" id="IPR009081">
    <property type="entry name" value="PP-bd_ACP"/>
</dbReference>
<dbReference type="SUPFAM" id="SSF56801">
    <property type="entry name" value="Acetyl-CoA synthetase-like"/>
    <property type="match status" value="1"/>
</dbReference>
<dbReference type="GO" id="GO:0016874">
    <property type="term" value="F:ligase activity"/>
    <property type="evidence" value="ECO:0007669"/>
    <property type="project" value="UniProtKB-KW"/>
</dbReference>
<dbReference type="Gene3D" id="1.10.1200.10">
    <property type="entry name" value="ACP-like"/>
    <property type="match status" value="1"/>
</dbReference>
<dbReference type="GO" id="GO:0000036">
    <property type="term" value="F:acyl carrier activity"/>
    <property type="evidence" value="ECO:0007669"/>
    <property type="project" value="TreeGrafter"/>
</dbReference>
<dbReference type="GO" id="GO:0009403">
    <property type="term" value="P:toxin biosynthetic process"/>
    <property type="evidence" value="ECO:0007669"/>
    <property type="project" value="UniProtKB-ARBA"/>
</dbReference>
<evidence type="ECO:0000256" key="1">
    <source>
        <dbReference type="ARBA" id="ARBA00001957"/>
    </source>
</evidence>
<dbReference type="Proteomes" id="UP000192674">
    <property type="component" value="Unassembled WGS sequence"/>
</dbReference>
<dbReference type="Gene3D" id="3.40.50.12780">
    <property type="entry name" value="N-terminal domain of ligase-like"/>
    <property type="match status" value="1"/>
</dbReference>
<evidence type="ECO:0000256" key="6">
    <source>
        <dbReference type="ARBA" id="ARBA00022553"/>
    </source>
</evidence>
<dbReference type="InterPro" id="IPR010071">
    <property type="entry name" value="AA_adenyl_dom"/>
</dbReference>
<dbReference type="PANTHER" id="PTHR45527">
    <property type="entry name" value="NONRIBOSOMAL PEPTIDE SYNTHETASE"/>
    <property type="match status" value="1"/>
</dbReference>
<dbReference type="PROSITE" id="PS50075">
    <property type="entry name" value="CARRIER"/>
    <property type="match status" value="1"/>
</dbReference>
<sequence>MTISGTTSGTALDTLLDELSALGVQLWARDGQLRFRAPQGVLTAEHREVLKAHRDELMARLQTTELTLVSRPDDAFEPFPLTDVQAAYLLGRTEAFDYGGVPCHGYLEVFLGDVAPEAVERAWNELIKRHGMLRAVIDPATSAQRVLPEVPEFRIEVTDQSAAEVRAELSHAKYDPAVWPLHTLKITRDHSGILLHVSVDLMVADFASVQMLLGELRMLLRDEALPPLDITFRDYVLGQRALRETSRYTKDREYWWNRIDELPGAPDLPVVHGGSGGGPVRFHRLQRRLPTQSWKALRAKAAEQGLTPSAVVLAAYAEVIGRWSTNQKFTVNMPLQNRLALHEQVCALIGDFTSVSLLAVDLTEPAGFADRARTLGGQLLSDVDHRLCSGVEVIRELGRRRGQSEALMPVVFTGVLGASDSDEIRYGISQTPQVWVDCQAVEQPDGLLVSWDVRAGVFPDGLAEDAFGAFLDLLESLVDASWLAPASIELPAAQRERRAAANATETVLPTGLLHEPILRQDRDRVAVIANGQQVTYRELLARAGGVAKSLGQVRGEIVAVHMDKGIDQIAAVLGVLLAGGTYLPIDTNQPPARREQVLADANVRTVLTEIPAPATFEPVETDPGRPAYVIYTSGSTGTPKGVVISHEAARNTIEDINSRFSVGPEDKILGLAQLGFDLSVYDIFGVLGAGGTLVLPDPDRRSDPSHWAELITAHRVTLWNSVPAQAQMLADHLVSSGGSVPCLRLALLSGDWIPVTLPDLLWSRIPGLRQISVGGATEASIWSIHHPIEAVQPDATSIPYGKPLANQTFHVLDDKMRPRPDWVPGELYIGGAGVALGYLNDPDKTADRFAAGLYRTGDLGRYLPDGEIEFLGRQDTQVKIRGHRIELAEIEAALGTHPGVSASAVVVHGEGPLHRQLAAFVEPDRHTQESVDTLSGPLAVAGASIEAQFTEAAIREFSTALDTAELISALAALRDAGLFADVMVTHAEDEVLAVAAEQHRPLLKRWLAVLEAERLLRFEDGTYRLEPGVPDVDTARDDLTWGIQRHIPGQEDVKRAWARVRDAWNPELSPSALIDYLEAHALRFGELMRGELDPVGLLFRDGRTDIAEAAYRDNAMVRYMNKIVASAVRKLAPRRILEVGAGVGATTQAILSEVDPAEYVFTDVSQFFLTEAEKRFPGLTFALFDIDRPPAEQGIAGGFDVIVCAGVLNNARHIGRTLAWLRELLAPGGRLIVTEPTREHYEVMGSQAFMMTQPEDLRAETGMTFYTTEQWMTELNAQVCLPASGSPLEPLGQHVFVSHATAPTVQVPDLVDHLIARLPEYMVPPVIQIVDALPLTANGKVDRRALAELVTVAEPEVASDGEAPREGLEAQLAEIFGRVLGLPPMPRDRSFFQLGLDSLQLAQVAGQLPQEIDLPGEIYFDSLLRQLLHQPTIADLATYLRGLDQPAREAVATSPIIQLGGSGGATVTVLVHEGIGTMSPYRALADQLAARGPVIGLGVTDVQSYLDIPVDVVVARRAADYADALIAEGYSSVRLVGYCLGGLLAAEVANAFTERGGTVENLAVISSYPPSFEVREPLLIEHAFAKVLGVDPVALGYPDDEEGLGRALSQVLAENPGKVPEGTLATQRAEPEIAAKLDALSQRSAAQRLAALSDAAGGEHLAGLYEVFSHSFSAASRHQPGPYVGSITVVRPRDGLRLLAGMSALISDYWADVCLGDLAVVEVPGDHFSCMTAPHVIELAERIS</sequence>
<dbReference type="EMBL" id="FWXV01000001">
    <property type="protein sequence ID" value="SMC73823.1"/>
    <property type="molecule type" value="Genomic_DNA"/>
</dbReference>
<name>A0A1W2BM13_KIBAR</name>
<comment type="similarity">
    <text evidence="3">Belongs to the ATP-dependent AMP-binding enzyme family. MbtB subfamily.</text>
</comment>
<dbReference type="SUPFAM" id="SSF47336">
    <property type="entry name" value="ACP-like"/>
    <property type="match status" value="1"/>
</dbReference>
<dbReference type="SUPFAM" id="SSF52777">
    <property type="entry name" value="CoA-dependent acyltransferases"/>
    <property type="match status" value="2"/>
</dbReference>
<dbReference type="Gene3D" id="1.10.10.1830">
    <property type="entry name" value="Non-ribosomal peptide synthase, adenylation domain"/>
    <property type="match status" value="1"/>
</dbReference>
<protein>
    <recommendedName>
        <fullName evidence="4">Phenyloxazoline synthase MbtB</fullName>
    </recommendedName>
    <alternativeName>
        <fullName evidence="8">Mycobactin synthetase protein B</fullName>
    </alternativeName>
</protein>
<dbReference type="InterPro" id="IPR044894">
    <property type="entry name" value="TubC_N_sf"/>
</dbReference>
<dbReference type="CDD" id="cd19535">
    <property type="entry name" value="Cyc_NRPS"/>
    <property type="match status" value="1"/>
</dbReference>
<comment type="cofactor">
    <cofactor evidence="1">
        <name>pantetheine 4'-phosphate</name>
        <dbReference type="ChEBI" id="CHEBI:47942"/>
    </cofactor>
</comment>
<dbReference type="InterPro" id="IPR020845">
    <property type="entry name" value="AMP-binding_CS"/>
</dbReference>
<dbReference type="Gene3D" id="3.30.559.10">
    <property type="entry name" value="Chloramphenicol acetyltransferase-like domain"/>
    <property type="match status" value="1"/>
</dbReference>
<dbReference type="PANTHER" id="PTHR45527:SF10">
    <property type="entry name" value="PYOCHELIN SYNTHASE PCHF"/>
    <property type="match status" value="1"/>
</dbReference>
<dbReference type="PROSITE" id="PS00455">
    <property type="entry name" value="AMP_BINDING"/>
    <property type="match status" value="1"/>
</dbReference>
<evidence type="ECO:0000256" key="3">
    <source>
        <dbReference type="ARBA" id="ARBA00007380"/>
    </source>
</evidence>
<dbReference type="NCBIfam" id="TIGR01733">
    <property type="entry name" value="AA-adenyl-dom"/>
    <property type="match status" value="1"/>
</dbReference>
<dbReference type="Pfam" id="PF00975">
    <property type="entry name" value="Thioesterase"/>
    <property type="match status" value="1"/>
</dbReference>
<dbReference type="RefSeq" id="WP_084425409.1">
    <property type="nucleotide sequence ID" value="NZ_FWXV01000001.1"/>
</dbReference>
<dbReference type="Pfam" id="PF08242">
    <property type="entry name" value="Methyltransf_12"/>
    <property type="match status" value="1"/>
</dbReference>
<dbReference type="OrthoDB" id="2472181at2"/>
<dbReference type="Pfam" id="PF00550">
    <property type="entry name" value="PP-binding"/>
    <property type="match status" value="1"/>
</dbReference>
<dbReference type="InterPro" id="IPR029063">
    <property type="entry name" value="SAM-dependent_MTases_sf"/>
</dbReference>
<evidence type="ECO:0000313" key="10">
    <source>
        <dbReference type="EMBL" id="SMC73823.1"/>
    </source>
</evidence>
<evidence type="ECO:0000259" key="9">
    <source>
        <dbReference type="PROSITE" id="PS50075"/>
    </source>
</evidence>
<dbReference type="Gene3D" id="3.30.300.30">
    <property type="match status" value="2"/>
</dbReference>
<dbReference type="InterPro" id="IPR001031">
    <property type="entry name" value="Thioesterase"/>
</dbReference>
<evidence type="ECO:0000256" key="7">
    <source>
        <dbReference type="ARBA" id="ARBA00022598"/>
    </source>
</evidence>
<dbReference type="InterPro" id="IPR000873">
    <property type="entry name" value="AMP-dep_synth/lig_dom"/>
</dbReference>
<dbReference type="Gene3D" id="3.40.50.150">
    <property type="entry name" value="Vaccinia Virus protein VP39"/>
    <property type="match status" value="1"/>
</dbReference>
<dbReference type="InterPro" id="IPR023213">
    <property type="entry name" value="CAT-like_dom_sf"/>
</dbReference>
<dbReference type="Pfam" id="PF18563">
    <property type="entry name" value="TubC_N"/>
    <property type="match status" value="1"/>
</dbReference>
<dbReference type="GO" id="GO:0031177">
    <property type="term" value="F:phosphopantetheine binding"/>
    <property type="evidence" value="ECO:0007669"/>
    <property type="project" value="TreeGrafter"/>
</dbReference>